<reference evidence="10" key="2">
    <citation type="submission" date="2020-09" db="EMBL/GenBank/DDBJ databases">
        <authorList>
            <person name="Sun Q."/>
            <person name="Zhou Y."/>
        </authorList>
    </citation>
    <scope>NUCLEOTIDE SEQUENCE</scope>
    <source>
        <strain evidence="10">CGMCC 1.6333</strain>
    </source>
</reference>
<evidence type="ECO:0000313" key="11">
    <source>
        <dbReference type="Proteomes" id="UP000618460"/>
    </source>
</evidence>
<dbReference type="Gene3D" id="1.10.287.950">
    <property type="entry name" value="Methyl-accepting chemotaxis protein"/>
    <property type="match status" value="1"/>
</dbReference>
<dbReference type="SMART" id="SM00283">
    <property type="entry name" value="MA"/>
    <property type="match status" value="1"/>
</dbReference>
<dbReference type="Pfam" id="PF00672">
    <property type="entry name" value="HAMP"/>
    <property type="match status" value="1"/>
</dbReference>
<protein>
    <recommendedName>
        <fullName evidence="12">Methyl-accepting chemotaxis protein</fullName>
    </recommendedName>
</protein>
<dbReference type="GO" id="GO:0005886">
    <property type="term" value="C:plasma membrane"/>
    <property type="evidence" value="ECO:0007669"/>
    <property type="project" value="UniProtKB-SubCell"/>
</dbReference>
<organism evidence="10 11">
    <name type="scientific">Paraliobacillus quinghaiensis</name>
    <dbReference type="NCBI Taxonomy" id="470815"/>
    <lineage>
        <taxon>Bacteria</taxon>
        <taxon>Bacillati</taxon>
        <taxon>Bacillota</taxon>
        <taxon>Bacilli</taxon>
        <taxon>Bacillales</taxon>
        <taxon>Bacillaceae</taxon>
        <taxon>Paraliobacillus</taxon>
    </lineage>
</organism>
<evidence type="ECO:0000256" key="1">
    <source>
        <dbReference type="ARBA" id="ARBA00004236"/>
    </source>
</evidence>
<evidence type="ECO:0000313" key="10">
    <source>
        <dbReference type="EMBL" id="GGM29101.1"/>
    </source>
</evidence>
<feature type="transmembrane region" description="Helical" evidence="7">
    <location>
        <begin position="55"/>
        <end position="74"/>
    </location>
</feature>
<dbReference type="InterPro" id="IPR003660">
    <property type="entry name" value="HAMP_dom"/>
</dbReference>
<dbReference type="GO" id="GO:0007165">
    <property type="term" value="P:signal transduction"/>
    <property type="evidence" value="ECO:0007669"/>
    <property type="project" value="UniProtKB-KW"/>
</dbReference>
<dbReference type="SUPFAM" id="SSF58104">
    <property type="entry name" value="Methyl-accepting chemotaxis protein (MCP) signaling domain"/>
    <property type="match status" value="1"/>
</dbReference>
<dbReference type="PROSITE" id="PS50111">
    <property type="entry name" value="CHEMOTAXIS_TRANSDUC_2"/>
    <property type="match status" value="1"/>
</dbReference>
<feature type="domain" description="Methyl-accepting transducer" evidence="8">
    <location>
        <begin position="142"/>
        <end position="378"/>
    </location>
</feature>
<dbReference type="RefSeq" id="WP_117153950.1">
    <property type="nucleotide sequence ID" value="NZ_BMLG01000005.1"/>
</dbReference>
<evidence type="ECO:0000256" key="5">
    <source>
        <dbReference type="ARBA" id="ARBA00029447"/>
    </source>
</evidence>
<comment type="caution">
    <text evidence="10">The sequence shown here is derived from an EMBL/GenBank/DDBJ whole genome shotgun (WGS) entry which is preliminary data.</text>
</comment>
<dbReference type="PANTHER" id="PTHR32089:SF112">
    <property type="entry name" value="LYSOZYME-LIKE PROTEIN-RELATED"/>
    <property type="match status" value="1"/>
</dbReference>
<dbReference type="PANTHER" id="PTHR32089">
    <property type="entry name" value="METHYL-ACCEPTING CHEMOTAXIS PROTEIN MCPB"/>
    <property type="match status" value="1"/>
</dbReference>
<comment type="similarity">
    <text evidence="5">Belongs to the methyl-accepting chemotaxis (MCP) protein family.</text>
</comment>
<dbReference type="GO" id="GO:0004888">
    <property type="term" value="F:transmembrane signaling receptor activity"/>
    <property type="evidence" value="ECO:0007669"/>
    <property type="project" value="InterPro"/>
</dbReference>
<evidence type="ECO:0000256" key="6">
    <source>
        <dbReference type="PROSITE-ProRule" id="PRU00284"/>
    </source>
</evidence>
<evidence type="ECO:0000256" key="3">
    <source>
        <dbReference type="ARBA" id="ARBA00023136"/>
    </source>
</evidence>
<name>A0A917TME8_9BACI</name>
<sequence>MQTKILPFWQRIQFRITIGLVIVLLLNTTVSNLILSLIELTNINLGIVGIWINNFMNIIVATILISALLPYYILKPIQKMEKKIQQFDNGELNTRINTKKNNEISILGGRLNELFNSIEKFQSKQQEQIQVVEEKSNYISENVGILTNDIEAINQHFESISAYSQEQLSSFQETTAVAENMNNQFQSIASDLDNVNTSFENMKVRTEKGASQINESSQMMEKIAKRSASEKNDIVDLTNKVEKIDEVVTLINDISEQTNLLALNASIESARAGEHGKGFSVVAEEVRKLAERSVDATEQITQTVESILNEVHNIAKQAENRASAVNQESTKILTINESFEDIAANIVSNIQVIQNMNKHTQEVSQSSSEISTTMENVTKNTEETTESIMTLNTTLTDQLTKTEQVQKEVADLRNNFKHLS</sequence>
<keyword evidence="7" id="KW-0812">Transmembrane</keyword>
<keyword evidence="4 6" id="KW-0807">Transducer</keyword>
<keyword evidence="11" id="KW-1185">Reference proteome</keyword>
<gene>
    <name evidence="10" type="ORF">GCM10011351_13910</name>
</gene>
<evidence type="ECO:0000259" key="9">
    <source>
        <dbReference type="PROSITE" id="PS50885"/>
    </source>
</evidence>
<evidence type="ECO:0000256" key="7">
    <source>
        <dbReference type="SAM" id="Phobius"/>
    </source>
</evidence>
<evidence type="ECO:0000256" key="2">
    <source>
        <dbReference type="ARBA" id="ARBA00022475"/>
    </source>
</evidence>
<evidence type="ECO:0000259" key="8">
    <source>
        <dbReference type="PROSITE" id="PS50111"/>
    </source>
</evidence>
<dbReference type="SMART" id="SM00304">
    <property type="entry name" value="HAMP"/>
    <property type="match status" value="1"/>
</dbReference>
<dbReference type="EMBL" id="BMLG01000005">
    <property type="protein sequence ID" value="GGM29101.1"/>
    <property type="molecule type" value="Genomic_DNA"/>
</dbReference>
<accession>A0A917TME8</accession>
<dbReference type="Pfam" id="PF00015">
    <property type="entry name" value="MCPsignal"/>
    <property type="match status" value="1"/>
</dbReference>
<dbReference type="GO" id="GO:0006935">
    <property type="term" value="P:chemotaxis"/>
    <property type="evidence" value="ECO:0007669"/>
    <property type="project" value="InterPro"/>
</dbReference>
<feature type="transmembrane region" description="Helical" evidence="7">
    <location>
        <begin position="12"/>
        <end position="35"/>
    </location>
</feature>
<dbReference type="CDD" id="cd06225">
    <property type="entry name" value="HAMP"/>
    <property type="match status" value="1"/>
</dbReference>
<comment type="subcellular location">
    <subcellularLocation>
        <location evidence="1">Cell membrane</location>
    </subcellularLocation>
</comment>
<proteinExistence type="inferred from homology"/>
<dbReference type="PRINTS" id="PR00260">
    <property type="entry name" value="CHEMTRNSDUCR"/>
</dbReference>
<evidence type="ECO:0008006" key="12">
    <source>
        <dbReference type="Google" id="ProtNLM"/>
    </source>
</evidence>
<keyword evidence="2" id="KW-1003">Cell membrane</keyword>
<reference evidence="10" key="1">
    <citation type="journal article" date="2014" name="Int. J. Syst. Evol. Microbiol.">
        <title>Complete genome sequence of Corynebacterium casei LMG S-19264T (=DSM 44701T), isolated from a smear-ripened cheese.</title>
        <authorList>
            <consortium name="US DOE Joint Genome Institute (JGI-PGF)"/>
            <person name="Walter F."/>
            <person name="Albersmeier A."/>
            <person name="Kalinowski J."/>
            <person name="Ruckert C."/>
        </authorList>
    </citation>
    <scope>NUCLEOTIDE SEQUENCE</scope>
    <source>
        <strain evidence="10">CGMCC 1.6333</strain>
    </source>
</reference>
<dbReference type="InterPro" id="IPR004089">
    <property type="entry name" value="MCPsignal_dom"/>
</dbReference>
<feature type="domain" description="HAMP" evidence="9">
    <location>
        <begin position="71"/>
        <end position="123"/>
    </location>
</feature>
<keyword evidence="3 7" id="KW-0472">Membrane</keyword>
<dbReference type="AlphaFoldDB" id="A0A917TME8"/>
<dbReference type="OrthoDB" id="9807021at2"/>
<dbReference type="Proteomes" id="UP000618460">
    <property type="component" value="Unassembled WGS sequence"/>
</dbReference>
<evidence type="ECO:0000256" key="4">
    <source>
        <dbReference type="ARBA" id="ARBA00023224"/>
    </source>
</evidence>
<dbReference type="InterPro" id="IPR004090">
    <property type="entry name" value="Chemotax_Me-accpt_rcpt"/>
</dbReference>
<dbReference type="PROSITE" id="PS50885">
    <property type="entry name" value="HAMP"/>
    <property type="match status" value="1"/>
</dbReference>
<keyword evidence="7" id="KW-1133">Transmembrane helix</keyword>